<dbReference type="Proteomes" id="UP001281147">
    <property type="component" value="Unassembled WGS sequence"/>
</dbReference>
<name>A0ACC3MBJ0_9PEZI</name>
<dbReference type="EMBL" id="JAUTXU010000355">
    <property type="protein sequence ID" value="KAK3683236.1"/>
    <property type="molecule type" value="Genomic_DNA"/>
</dbReference>
<organism evidence="1 2">
    <name type="scientific">Vermiconidia calcicola</name>
    <dbReference type="NCBI Taxonomy" id="1690605"/>
    <lineage>
        <taxon>Eukaryota</taxon>
        <taxon>Fungi</taxon>
        <taxon>Dikarya</taxon>
        <taxon>Ascomycota</taxon>
        <taxon>Pezizomycotina</taxon>
        <taxon>Dothideomycetes</taxon>
        <taxon>Dothideomycetidae</taxon>
        <taxon>Mycosphaerellales</taxon>
        <taxon>Extremaceae</taxon>
        <taxon>Vermiconidia</taxon>
    </lineage>
</organism>
<evidence type="ECO:0000313" key="2">
    <source>
        <dbReference type="Proteomes" id="UP001281147"/>
    </source>
</evidence>
<gene>
    <name evidence="1" type="ORF">LTR37_020411</name>
</gene>
<proteinExistence type="predicted"/>
<protein>
    <submittedName>
        <fullName evidence="1">Uncharacterized protein</fullName>
    </submittedName>
</protein>
<keyword evidence="2" id="KW-1185">Reference proteome</keyword>
<reference evidence="1" key="1">
    <citation type="submission" date="2023-07" db="EMBL/GenBank/DDBJ databases">
        <title>Black Yeasts Isolated from many extreme environments.</title>
        <authorList>
            <person name="Coleine C."/>
            <person name="Stajich J.E."/>
            <person name="Selbmann L."/>
        </authorList>
    </citation>
    <scope>NUCLEOTIDE SEQUENCE</scope>
    <source>
        <strain evidence="1">CCFEE 5714</strain>
    </source>
</reference>
<evidence type="ECO:0000313" key="1">
    <source>
        <dbReference type="EMBL" id="KAK3683236.1"/>
    </source>
</evidence>
<accession>A0ACC3MBJ0</accession>
<comment type="caution">
    <text evidence="1">The sequence shown here is derived from an EMBL/GenBank/DDBJ whole genome shotgun (WGS) entry which is preliminary data.</text>
</comment>
<sequence>MYLTLGPGRKRTISWLTNRASQFSDSETVQHEDQTSRPNIGPLQLPSINPFVRIFNKDKTPNEPDWDDAEYKSVLAMFQNEEQHNKEMMEDDELDMNFEEDTHIGKMHLPGRHVDDEIKRVAKIYVFRLSSSKNRHIKSILENYLDMRSRQAIRRSSHSKKAQP</sequence>